<dbReference type="EMBL" id="JAATJH010000008">
    <property type="protein sequence ID" value="NJC28087.1"/>
    <property type="molecule type" value="Genomic_DNA"/>
</dbReference>
<evidence type="ECO:0000313" key="2">
    <source>
        <dbReference type="Proteomes" id="UP000770785"/>
    </source>
</evidence>
<gene>
    <name evidence="1" type="ORF">GGR27_003606</name>
</gene>
<proteinExistence type="predicted"/>
<comment type="caution">
    <text evidence="1">The sequence shown here is derived from an EMBL/GenBank/DDBJ whole genome shotgun (WGS) entry which is preliminary data.</text>
</comment>
<name>A0ABX0XFV9_9BACT</name>
<dbReference type="Proteomes" id="UP000770785">
    <property type="component" value="Unassembled WGS sequence"/>
</dbReference>
<evidence type="ECO:0000313" key="1">
    <source>
        <dbReference type="EMBL" id="NJC28087.1"/>
    </source>
</evidence>
<sequence length="45" mass="5338">MYISGVKTHEKVLTYFLRDRGDSSKPIRNLYRKLSKVVIQESPRQ</sequence>
<keyword evidence="2" id="KW-1185">Reference proteome</keyword>
<protein>
    <recommendedName>
        <fullName evidence="3">Ribosomal protein S16</fullName>
    </recommendedName>
</protein>
<reference evidence="1 2" key="1">
    <citation type="submission" date="2020-03" db="EMBL/GenBank/DDBJ databases">
        <title>Genomic Encyclopedia of Type Strains, Phase IV (KMG-IV): sequencing the most valuable type-strain genomes for metagenomic binning, comparative biology and taxonomic classification.</title>
        <authorList>
            <person name="Goeker M."/>
        </authorList>
    </citation>
    <scope>NUCLEOTIDE SEQUENCE [LARGE SCALE GENOMIC DNA]</scope>
    <source>
        <strain evidence="1 2">DSM 105096</strain>
    </source>
</reference>
<organism evidence="1 2">
    <name type="scientific">Neolewinella antarctica</name>
    <dbReference type="NCBI Taxonomy" id="442734"/>
    <lineage>
        <taxon>Bacteria</taxon>
        <taxon>Pseudomonadati</taxon>
        <taxon>Bacteroidota</taxon>
        <taxon>Saprospiria</taxon>
        <taxon>Saprospirales</taxon>
        <taxon>Lewinellaceae</taxon>
        <taxon>Neolewinella</taxon>
    </lineage>
</organism>
<accession>A0ABX0XFV9</accession>
<evidence type="ECO:0008006" key="3">
    <source>
        <dbReference type="Google" id="ProtNLM"/>
    </source>
</evidence>